<keyword evidence="5" id="KW-1185">Reference proteome</keyword>
<dbReference type="InterPro" id="IPR051321">
    <property type="entry name" value="PHA/PHB_synthase"/>
</dbReference>
<organism evidence="4 5">
    <name type="scientific">Legionella parisiensis</name>
    <dbReference type="NCBI Taxonomy" id="45071"/>
    <lineage>
        <taxon>Bacteria</taxon>
        <taxon>Pseudomonadati</taxon>
        <taxon>Pseudomonadota</taxon>
        <taxon>Gammaproteobacteria</taxon>
        <taxon>Legionellales</taxon>
        <taxon>Legionellaceae</taxon>
        <taxon>Legionella</taxon>
    </lineage>
</organism>
<feature type="transmembrane region" description="Helical" evidence="1">
    <location>
        <begin position="711"/>
        <end position="732"/>
    </location>
</feature>
<dbReference type="RefSeq" id="WP_240489517.1">
    <property type="nucleotide sequence ID" value="NZ_LSOG01000081.1"/>
</dbReference>
<dbReference type="InterPro" id="IPR010915">
    <property type="entry name" value="PHB_depoly_PhaZ"/>
</dbReference>
<keyword evidence="1" id="KW-0472">Membrane</keyword>
<feature type="domain" description="Phosphate acetyl/butaryl transferase" evidence="2">
    <location>
        <begin position="535"/>
        <end position="749"/>
    </location>
</feature>
<keyword evidence="1" id="KW-1133">Transmembrane helix</keyword>
<dbReference type="InterPro" id="IPR029058">
    <property type="entry name" value="AB_hydrolase_fold"/>
</dbReference>
<dbReference type="Gene3D" id="3.40.718.10">
    <property type="entry name" value="Isopropylmalate Dehydrogenase"/>
    <property type="match status" value="1"/>
</dbReference>
<dbReference type="NCBIfam" id="NF008852">
    <property type="entry name" value="PRK11890.1"/>
    <property type="match status" value="1"/>
</dbReference>
<evidence type="ECO:0000313" key="5">
    <source>
        <dbReference type="Proteomes" id="UP000095229"/>
    </source>
</evidence>
<dbReference type="InterPro" id="IPR002505">
    <property type="entry name" value="PTA_PTB"/>
</dbReference>
<dbReference type="Pfam" id="PF06850">
    <property type="entry name" value="PHB_depo_C"/>
    <property type="match status" value="1"/>
</dbReference>
<reference evidence="4 5" key="1">
    <citation type="submission" date="2016-02" db="EMBL/GenBank/DDBJ databases">
        <title>Secondary metabolites in Legionella.</title>
        <authorList>
            <person name="Tobias N.J."/>
            <person name="Bode H.B."/>
        </authorList>
    </citation>
    <scope>NUCLEOTIDE SEQUENCE [LARGE SCALE GENOMIC DNA]</scope>
    <source>
        <strain evidence="4 5">DSM 19216</strain>
    </source>
</reference>
<evidence type="ECO:0000313" key="4">
    <source>
        <dbReference type="EMBL" id="OEH46021.1"/>
    </source>
</evidence>
<sequence length="768" mass="86252">MLPNPIDSRSLYNWYDTTMRFLQPYSDYCLTLSKRYRRIADTMDLPVNLPFLSDFQKELCETAMHSSIKYFRELTGYYYIAHMMTNIYEKPSFDIKDIKLGDEYFEIVEELIDRKSFCDLIRFKKKGIVENVMPKMLLVAPMSGHYATLLRDTVQALLPFYDVYITDWKNARDVPLSEGAFDLDDFIEYIISYFRLLGPEVNVMAVCQPTVPVLAALALMSTANEPKLPKSAILLGGPIDTTKSPTSVNELAVSRGDDWFQQNVISMVPSRFRGAMRLVYPGFMQLSGFMSMNWQRHIESLQSAVANYAENKREAAFKTVRFYLEYFSTMDLTAEFYMQTINTVFQEQLLARGHYKSKGNNIRLQDIKNTSILIIEGERDDITGLGQTKTVINLCKNLPDHKKKYYLALGVGHYGLFNGSNFRKTIIPEINAFIHMQGGFGTKNGLKNGTKKLDLDKLAKNFMQKCQSLPKIKVAVVFPCSEESLEGALEANHLGLIDPVLIGPKGTIETIAKKIGEDIKDYEIIDIADPQSSAKKAVQLARERKVESIMKGNLHTDELMHEVVKKESGLRTRRRISHAFILAIEKYHKPFIVTDAAINIAPDLLVKKDIIQNAIDLFHAFNQETLPKVALLSAVETIHPEMVSTTDAACLAKMAEREQITGAVVDGPFAYDNVFSLHAAQTKKIKSSVIGDVDIFVVPNLEAGNILAKQMVLIADAISAGIILGASVPIILTSRADNIRSRIGSCAVAVMMAHAKKTSGGYHEQYSL</sequence>
<dbReference type="Pfam" id="PF01515">
    <property type="entry name" value="PTA_PTB"/>
    <property type="match status" value="1"/>
</dbReference>
<dbReference type="InterPro" id="IPR009656">
    <property type="entry name" value="PHB_depo_C"/>
</dbReference>
<dbReference type="Proteomes" id="UP000095229">
    <property type="component" value="Unassembled WGS sequence"/>
</dbReference>
<gene>
    <name evidence="4" type="primary">pta_1</name>
    <name evidence="4" type="ORF">lpari_02999</name>
</gene>
<feature type="domain" description="PHB de-polymerase C-terminal" evidence="3">
    <location>
        <begin position="236"/>
        <end position="436"/>
    </location>
</feature>
<evidence type="ECO:0000259" key="2">
    <source>
        <dbReference type="Pfam" id="PF01515"/>
    </source>
</evidence>
<dbReference type="SUPFAM" id="SSF53474">
    <property type="entry name" value="alpha/beta-Hydrolases"/>
    <property type="match status" value="1"/>
</dbReference>
<name>A0A1E5JNB8_9GAMM</name>
<keyword evidence="4" id="KW-0808">Transferase</keyword>
<dbReference type="NCBIfam" id="NF006045">
    <property type="entry name" value="PRK08190.1"/>
    <property type="match status" value="1"/>
</dbReference>
<protein>
    <submittedName>
        <fullName evidence="4">Phosphate acetyltransferase</fullName>
    </submittedName>
</protein>
<evidence type="ECO:0000259" key="3">
    <source>
        <dbReference type="Pfam" id="PF06850"/>
    </source>
</evidence>
<dbReference type="PANTHER" id="PTHR36837:SF4">
    <property type="entry name" value="BLR0908 PROTEIN"/>
    <property type="match status" value="1"/>
</dbReference>
<dbReference type="GO" id="GO:0016746">
    <property type="term" value="F:acyltransferase activity"/>
    <property type="evidence" value="ECO:0007669"/>
    <property type="project" value="InterPro"/>
</dbReference>
<dbReference type="Gene3D" id="3.40.50.1820">
    <property type="entry name" value="alpha/beta hydrolase"/>
    <property type="match status" value="1"/>
</dbReference>
<evidence type="ECO:0000256" key="1">
    <source>
        <dbReference type="SAM" id="Phobius"/>
    </source>
</evidence>
<keyword evidence="1" id="KW-0812">Transmembrane</keyword>
<accession>A0A1E5JNB8</accession>
<dbReference type="PATRIC" id="fig|45071.7.peg.3210"/>
<proteinExistence type="predicted"/>
<dbReference type="EMBL" id="LSOG01000081">
    <property type="protein sequence ID" value="OEH46021.1"/>
    <property type="molecule type" value="Genomic_DNA"/>
</dbReference>
<comment type="caution">
    <text evidence="4">The sequence shown here is derived from an EMBL/GenBank/DDBJ whole genome shotgun (WGS) entry which is preliminary data.</text>
</comment>
<dbReference type="STRING" id="45071.Lpar_0524"/>
<dbReference type="SUPFAM" id="SSF53659">
    <property type="entry name" value="Isocitrate/Isopropylmalate dehydrogenase-like"/>
    <property type="match status" value="1"/>
</dbReference>
<dbReference type="PANTHER" id="PTHR36837">
    <property type="entry name" value="POLY(3-HYDROXYALKANOATE) POLYMERASE SUBUNIT PHAC"/>
    <property type="match status" value="1"/>
</dbReference>
<dbReference type="AlphaFoldDB" id="A0A1E5JNB8"/>
<dbReference type="NCBIfam" id="TIGR01849">
    <property type="entry name" value="PHB_depoly_PhaZ"/>
    <property type="match status" value="1"/>
</dbReference>